<evidence type="ECO:0000313" key="1">
    <source>
        <dbReference type="EMBL" id="TFK65509.1"/>
    </source>
</evidence>
<evidence type="ECO:0000313" key="2">
    <source>
        <dbReference type="Proteomes" id="UP000308600"/>
    </source>
</evidence>
<gene>
    <name evidence="1" type="ORF">BDN72DRAFT_860576</name>
</gene>
<protein>
    <submittedName>
        <fullName evidence="1">Uncharacterized protein</fullName>
    </submittedName>
</protein>
<dbReference type="EMBL" id="ML208434">
    <property type="protein sequence ID" value="TFK65509.1"/>
    <property type="molecule type" value="Genomic_DNA"/>
</dbReference>
<sequence length="998" mass="107861">MVSHSPHSSLSTQTPALLSAIVTPAPVTPPRAPPTPPDSDSVPSSSSVTSIPDSASSNALDLRTTSTLPTSISTGSSSYTSSPDSGSSSVSASSSASSISFVLSAPSWSKIDISTPYRSSAAQASPGQSLHTSIQDQSAATISPSHSRDPSPLPSPDKRTSFLKKASHSSLNAVADSLASLSLDVPRLTTTLDAIAPPQSSTAPSETLQSHHAESLAEEKSFQVPNAPLQHTIPLPDVDLDPRAQPFVSSHAFSPFKHIQSQTDQEIQTHVYDALSAAGGRIDPGATLTAQDHDQPRSESLDGDKDGKTPNVYINGLPPHFPEDQLYALAAPFGEIRSVRTFTRHVRDSESGYGFVLFETVDAAEKCIASLRRYRNLHPTFSKQVHKIPGTTYAQSQASSSTWDKESHDSSEASFKARLEGLQDPTSTNLYLEGLPLSIDEPTLSALVSPHRISSSRFFQTRLSNPPRVIAFVRLETRIGAEEVIERLHGRMVRGWNDPGSRISVRFADTTEQRELRRSERLNREGDSPSRLSLAQASLLNLRGQELRLKNGPPAADYPVIGRGNHAQLDLRYSSPFNTPYQDSDFAIDYSRAPLHPGLPSQPQTPSHHVQFPHYNDVITLPPPGTVDPTMAALLSTLRNNGTPFHAKGGQGNMDDAIYIHQQQSIRTGGLSQAHYGRNYVDVPPRLNQAHAGYTAAEDYILRAHTDSTQRRRPTPLELSHRRKGSDAAGANIAIGLRGHRAQAATIQFPHTQQQTFHTTPSTNAATITEAEFHASGGDNTVLGRVHATLDNAAHHSNTGRNGRTSMAPPPSISTRIQREPVFSQAPSSQTQSSTQFVPRNTFQHSHMRSTTLPPRSSTNSHQHQRHVQHSSMSIPSSNNRHNQAHRYNAKGDPIAVYDGDHAPGIINPSAMESNYDSKVPFENTTGTNNYALRGTHQYDVDPTSPSLVSPALTYTSQSSTALSPATPFFGSFAGHGEVFERTAGTAPELKKTRAGSR</sequence>
<proteinExistence type="predicted"/>
<keyword evidence="2" id="KW-1185">Reference proteome</keyword>
<name>A0ACD3AJX6_9AGAR</name>
<reference evidence="1 2" key="1">
    <citation type="journal article" date="2019" name="Nat. Ecol. Evol.">
        <title>Megaphylogeny resolves global patterns of mushroom evolution.</title>
        <authorList>
            <person name="Varga T."/>
            <person name="Krizsan K."/>
            <person name="Foldi C."/>
            <person name="Dima B."/>
            <person name="Sanchez-Garcia M."/>
            <person name="Sanchez-Ramirez S."/>
            <person name="Szollosi G.J."/>
            <person name="Szarkandi J.G."/>
            <person name="Papp V."/>
            <person name="Albert L."/>
            <person name="Andreopoulos W."/>
            <person name="Angelini C."/>
            <person name="Antonin V."/>
            <person name="Barry K.W."/>
            <person name="Bougher N.L."/>
            <person name="Buchanan P."/>
            <person name="Buyck B."/>
            <person name="Bense V."/>
            <person name="Catcheside P."/>
            <person name="Chovatia M."/>
            <person name="Cooper J."/>
            <person name="Damon W."/>
            <person name="Desjardin D."/>
            <person name="Finy P."/>
            <person name="Geml J."/>
            <person name="Haridas S."/>
            <person name="Hughes K."/>
            <person name="Justo A."/>
            <person name="Karasinski D."/>
            <person name="Kautmanova I."/>
            <person name="Kiss B."/>
            <person name="Kocsube S."/>
            <person name="Kotiranta H."/>
            <person name="LaButti K.M."/>
            <person name="Lechner B.E."/>
            <person name="Liimatainen K."/>
            <person name="Lipzen A."/>
            <person name="Lukacs Z."/>
            <person name="Mihaltcheva S."/>
            <person name="Morgado L.N."/>
            <person name="Niskanen T."/>
            <person name="Noordeloos M.E."/>
            <person name="Ohm R.A."/>
            <person name="Ortiz-Santana B."/>
            <person name="Ovrebo C."/>
            <person name="Racz N."/>
            <person name="Riley R."/>
            <person name="Savchenko A."/>
            <person name="Shiryaev A."/>
            <person name="Soop K."/>
            <person name="Spirin V."/>
            <person name="Szebenyi C."/>
            <person name="Tomsovsky M."/>
            <person name="Tulloss R.E."/>
            <person name="Uehling J."/>
            <person name="Grigoriev I.V."/>
            <person name="Vagvolgyi C."/>
            <person name="Papp T."/>
            <person name="Martin F.M."/>
            <person name="Miettinen O."/>
            <person name="Hibbett D.S."/>
            <person name="Nagy L.G."/>
        </authorList>
    </citation>
    <scope>NUCLEOTIDE SEQUENCE [LARGE SCALE GENOMIC DNA]</scope>
    <source>
        <strain evidence="1 2">NL-1719</strain>
    </source>
</reference>
<organism evidence="1 2">
    <name type="scientific">Pluteus cervinus</name>
    <dbReference type="NCBI Taxonomy" id="181527"/>
    <lineage>
        <taxon>Eukaryota</taxon>
        <taxon>Fungi</taxon>
        <taxon>Dikarya</taxon>
        <taxon>Basidiomycota</taxon>
        <taxon>Agaricomycotina</taxon>
        <taxon>Agaricomycetes</taxon>
        <taxon>Agaricomycetidae</taxon>
        <taxon>Agaricales</taxon>
        <taxon>Pluteineae</taxon>
        <taxon>Pluteaceae</taxon>
        <taxon>Pluteus</taxon>
    </lineage>
</organism>
<dbReference type="Proteomes" id="UP000308600">
    <property type="component" value="Unassembled WGS sequence"/>
</dbReference>
<accession>A0ACD3AJX6</accession>